<evidence type="ECO:0000256" key="2">
    <source>
        <dbReference type="ARBA" id="ARBA00022692"/>
    </source>
</evidence>
<feature type="transmembrane region" description="Helical" evidence="5">
    <location>
        <begin position="53"/>
        <end position="81"/>
    </location>
</feature>
<reference evidence="6" key="1">
    <citation type="submission" date="2018-05" db="EMBL/GenBank/DDBJ databases">
        <authorList>
            <person name="Lanie J.A."/>
            <person name="Ng W.-L."/>
            <person name="Kazmierczak K.M."/>
            <person name="Andrzejewski T.M."/>
            <person name="Davidsen T.M."/>
            <person name="Wayne K.J."/>
            <person name="Tettelin H."/>
            <person name="Glass J.I."/>
            <person name="Rusch D."/>
            <person name="Podicherti R."/>
            <person name="Tsui H.-C.T."/>
            <person name="Winkler M.E."/>
        </authorList>
    </citation>
    <scope>NUCLEOTIDE SEQUENCE</scope>
</reference>
<keyword evidence="3 5" id="KW-1133">Transmembrane helix</keyword>
<evidence type="ECO:0000256" key="3">
    <source>
        <dbReference type="ARBA" id="ARBA00022989"/>
    </source>
</evidence>
<dbReference type="Gene3D" id="1.20.120.1630">
    <property type="match status" value="1"/>
</dbReference>
<dbReference type="Pfam" id="PF04191">
    <property type="entry name" value="PEMT"/>
    <property type="match status" value="1"/>
</dbReference>
<sequence length="192" mass="22146">MIGLSLIAAGEFIRISAVRYAGGATRTRNVGAPYLCTSGPYSLTRNPLYCGNVIIYIGTVFFAGGIWMWHILPLVATFFIFQYYHIISLEEETLKIKFKDQYELFFENVPQLFPRFSPWKGGNQTKPKNLISTLRTEKRTLQNIFFIAFIIMLKKQIVFFTGFMIWQTVGRLYNLGLLPHSLAMFVQNHILK</sequence>
<dbReference type="EMBL" id="UINC01000926">
    <property type="protein sequence ID" value="SUZ63801.1"/>
    <property type="molecule type" value="Genomic_DNA"/>
</dbReference>
<gene>
    <name evidence="6" type="ORF">METZ01_LOCUS16655</name>
</gene>
<comment type="subcellular location">
    <subcellularLocation>
        <location evidence="1">Endomembrane system</location>
        <topology evidence="1">Multi-pass membrane protein</topology>
    </subcellularLocation>
</comment>
<keyword evidence="2 5" id="KW-0812">Transmembrane</keyword>
<dbReference type="InterPro" id="IPR052527">
    <property type="entry name" value="Metal_cation-efflux_comp"/>
</dbReference>
<evidence type="ECO:0000256" key="4">
    <source>
        <dbReference type="ARBA" id="ARBA00023136"/>
    </source>
</evidence>
<dbReference type="InterPro" id="IPR007318">
    <property type="entry name" value="Phopholipid_MeTrfase"/>
</dbReference>
<protein>
    <recommendedName>
        <fullName evidence="7">Steroid 5-alpha reductase C-terminal domain-containing protein</fullName>
    </recommendedName>
</protein>
<keyword evidence="4 5" id="KW-0472">Membrane</keyword>
<dbReference type="AlphaFoldDB" id="A0A381PA07"/>
<dbReference type="PANTHER" id="PTHR43847">
    <property type="entry name" value="BLL3993 PROTEIN"/>
    <property type="match status" value="1"/>
</dbReference>
<dbReference type="PANTHER" id="PTHR43847:SF1">
    <property type="entry name" value="BLL3993 PROTEIN"/>
    <property type="match status" value="1"/>
</dbReference>
<accession>A0A381PA07</accession>
<name>A0A381PA07_9ZZZZ</name>
<organism evidence="6">
    <name type="scientific">marine metagenome</name>
    <dbReference type="NCBI Taxonomy" id="408172"/>
    <lineage>
        <taxon>unclassified sequences</taxon>
        <taxon>metagenomes</taxon>
        <taxon>ecological metagenomes</taxon>
    </lineage>
</organism>
<dbReference type="GO" id="GO:0012505">
    <property type="term" value="C:endomembrane system"/>
    <property type="evidence" value="ECO:0007669"/>
    <property type="project" value="UniProtKB-SubCell"/>
</dbReference>
<evidence type="ECO:0000313" key="6">
    <source>
        <dbReference type="EMBL" id="SUZ63801.1"/>
    </source>
</evidence>
<feature type="transmembrane region" description="Helical" evidence="5">
    <location>
        <begin position="144"/>
        <end position="166"/>
    </location>
</feature>
<evidence type="ECO:0000256" key="5">
    <source>
        <dbReference type="SAM" id="Phobius"/>
    </source>
</evidence>
<evidence type="ECO:0008006" key="7">
    <source>
        <dbReference type="Google" id="ProtNLM"/>
    </source>
</evidence>
<evidence type="ECO:0000256" key="1">
    <source>
        <dbReference type="ARBA" id="ARBA00004127"/>
    </source>
</evidence>
<proteinExistence type="predicted"/>